<feature type="repeat" description="RCC1" evidence="3">
    <location>
        <begin position="688"/>
        <end position="748"/>
    </location>
</feature>
<protein>
    <recommendedName>
        <fullName evidence="5">RCC1-like domain-containing protein</fullName>
    </recommendedName>
</protein>
<feature type="region of interest" description="Disordered" evidence="4">
    <location>
        <begin position="1"/>
        <end position="389"/>
    </location>
</feature>
<accession>A0AAV1I9Q4</accession>
<reference evidence="6 7" key="1">
    <citation type="submission" date="2023-10" db="EMBL/GenBank/DDBJ databases">
        <authorList>
            <person name="Maclean D."/>
            <person name="Macfadyen A."/>
        </authorList>
    </citation>
    <scope>NUCLEOTIDE SEQUENCE [LARGE SCALE GENOMIC DNA]</scope>
</reference>
<feature type="repeat" description="RCC1" evidence="3">
    <location>
        <begin position="446"/>
        <end position="512"/>
    </location>
</feature>
<evidence type="ECO:0000256" key="2">
    <source>
        <dbReference type="ARBA" id="ARBA00022737"/>
    </source>
</evidence>
<feature type="compositionally biased region" description="Basic residues" evidence="4">
    <location>
        <begin position="311"/>
        <end position="323"/>
    </location>
</feature>
<feature type="compositionally biased region" description="Basic and acidic residues" evidence="4">
    <location>
        <begin position="339"/>
        <end position="364"/>
    </location>
</feature>
<dbReference type="PROSITE" id="PS50012">
    <property type="entry name" value="RCC1_3"/>
    <property type="match status" value="7"/>
</dbReference>
<dbReference type="PRINTS" id="PR00633">
    <property type="entry name" value="RCCNDNSATION"/>
</dbReference>
<dbReference type="InterPro" id="IPR058923">
    <property type="entry name" value="RCC1-like_dom"/>
</dbReference>
<keyword evidence="1" id="KW-0344">Guanine-nucleotide releasing factor</keyword>
<feature type="repeat" description="RCC1" evidence="3">
    <location>
        <begin position="393"/>
        <end position="445"/>
    </location>
</feature>
<feature type="repeat" description="RCC1" evidence="3">
    <location>
        <begin position="570"/>
        <end position="635"/>
    </location>
</feature>
<dbReference type="Gene3D" id="2.130.10.30">
    <property type="entry name" value="Regulator of chromosome condensation 1/beta-lactamase-inhibitor protein II"/>
    <property type="match status" value="1"/>
</dbReference>
<feature type="compositionally biased region" description="Low complexity" evidence="4">
    <location>
        <begin position="176"/>
        <end position="192"/>
    </location>
</feature>
<feature type="compositionally biased region" description="Low complexity" evidence="4">
    <location>
        <begin position="45"/>
        <end position="133"/>
    </location>
</feature>
<dbReference type="InterPro" id="IPR000408">
    <property type="entry name" value="Reg_chr_condens"/>
</dbReference>
<feature type="repeat" description="RCC1" evidence="3">
    <location>
        <begin position="749"/>
        <end position="803"/>
    </location>
</feature>
<gene>
    <name evidence="6" type="ORF">CVIRNUC_006810</name>
</gene>
<feature type="compositionally biased region" description="Low complexity" evidence="4">
    <location>
        <begin position="290"/>
        <end position="300"/>
    </location>
</feature>
<sequence length="1119" mass="113277">MAPKRKQASDNSIEAPSDAPRSKRKRTEATKKESAKALQPESKTAKATAATATRKATAAKPKAAAKKSASAPEAKTATAPKAKAGMKAAYAKPAAKPKPAVRAKASAAKPKAAPKKAVAAKKAGGKETPAAAAKRQRARAPSKKAEEAAEDAAEDAAEEEKPSSSSRAVTKRKAASKPAAQPRAATKAAKPASKVTSDNKAAVAPKSKAATAPKAKVAPKKAAASTSKAAASKVAGRASSTRRSKAAAAEESKPEELPAIKEESKPAATGARRGHVAKAAPKEVVEEAAEASAAPMEGAETAAEALEKPRAKGKASAKPKAAAKPKAEPKARKAATKRKAGEAVEAAEEKPEASKEAALAEERPVKRRAVAKAKKAAEPLQAVEHPSHQKEPGQVYVIGAGDCGQLGVGEDDVEALRARLSPVASGAEIVQVAAGGMHSVALTAEGDVYTCGVNDEGALGRETKGAPWENSSQATGSTTDSYQWAKVEMPAEHGKVIQVSAGDSHTMALTEQGFIVGWGTFRNSSGVFSFSPRERLALLPCLVYSPTAPASQAVKIVSGTDHVVALLRGGKLLSWGTGEQGQLGRVGARLPERGLKELLLAPAEISLKRTAKAAAADPIVDIAAGNYSTFGLTQQGQVWAWGLNNYGQLGQEGEAPVMAPKQTKTLAGEAVAAVGPGQHHTLFLTQNGGLMSAGRPTYGRLGQKGVDTASDNPVPVPSDVHIQDTGLDSTSVASVVAGPEVSAALSADGRAWLWGFGTNSQLGNGSDDSDREVPSLLQGRALQGKRVMQVDFGGQHTLLVVIGDSATTSTAPAAATTTAEAAPLENSQAVGMDIDAPAQAEAAPLLQNGIMTGHAEEAAVGRVADVEPRQGDPLLQEASVAAAPPAENAGQLSTAPAGPTAPIAAAAAPAAPNVTPQVDSIAASGAPAALTHSASGEEPPQPADAAAAGADDAIAKASMAEPVQPTPQAYVQVGQVHGLGDPSNTATATYAAATAADAAAAEVALMVDSMINMPEAESATVAAQVIPTELEQANGLASSASLAAQPVSAPAASAQTSLPESSAQHPVPGHVPGYVEPVSTQPYGTSAAEMDIDHPEAQKGSDLDDWRKSFYALSGSKPM</sequence>
<name>A0AAV1I9Q4_9CHLO</name>
<dbReference type="EMBL" id="CAUYUE010000009">
    <property type="protein sequence ID" value="CAK0783611.1"/>
    <property type="molecule type" value="Genomic_DNA"/>
</dbReference>
<dbReference type="SUPFAM" id="SSF50985">
    <property type="entry name" value="RCC1/BLIP-II"/>
    <property type="match status" value="1"/>
</dbReference>
<dbReference type="InterPro" id="IPR051553">
    <property type="entry name" value="Ran_GTPase-activating"/>
</dbReference>
<feature type="compositionally biased region" description="Low complexity" evidence="4">
    <location>
        <begin position="200"/>
        <end position="239"/>
    </location>
</feature>
<dbReference type="Proteomes" id="UP001314263">
    <property type="component" value="Unassembled WGS sequence"/>
</dbReference>
<dbReference type="GO" id="GO:0005737">
    <property type="term" value="C:cytoplasm"/>
    <property type="evidence" value="ECO:0007669"/>
    <property type="project" value="TreeGrafter"/>
</dbReference>
<dbReference type="GO" id="GO:0005085">
    <property type="term" value="F:guanyl-nucleotide exchange factor activity"/>
    <property type="evidence" value="ECO:0007669"/>
    <property type="project" value="TreeGrafter"/>
</dbReference>
<evidence type="ECO:0000259" key="5">
    <source>
        <dbReference type="Pfam" id="PF25390"/>
    </source>
</evidence>
<dbReference type="InterPro" id="IPR009091">
    <property type="entry name" value="RCC1/BLIP-II"/>
</dbReference>
<feature type="repeat" description="RCC1" evidence="3">
    <location>
        <begin position="513"/>
        <end position="569"/>
    </location>
</feature>
<proteinExistence type="predicted"/>
<dbReference type="PROSITE" id="PS00625">
    <property type="entry name" value="RCC1_1"/>
    <property type="match status" value="1"/>
</dbReference>
<feature type="compositionally biased region" description="Basic and acidic residues" evidence="4">
    <location>
        <begin position="248"/>
        <end position="265"/>
    </location>
</feature>
<feature type="compositionally biased region" description="Basic residues" evidence="4">
    <location>
        <begin position="365"/>
        <end position="374"/>
    </location>
</feature>
<organism evidence="6 7">
    <name type="scientific">Coccomyxa viridis</name>
    <dbReference type="NCBI Taxonomy" id="1274662"/>
    <lineage>
        <taxon>Eukaryota</taxon>
        <taxon>Viridiplantae</taxon>
        <taxon>Chlorophyta</taxon>
        <taxon>core chlorophytes</taxon>
        <taxon>Trebouxiophyceae</taxon>
        <taxon>Trebouxiophyceae incertae sedis</taxon>
        <taxon>Coccomyxaceae</taxon>
        <taxon>Coccomyxa</taxon>
    </lineage>
</organism>
<feature type="repeat" description="RCC1" evidence="3">
    <location>
        <begin position="636"/>
        <end position="687"/>
    </location>
</feature>
<comment type="caution">
    <text evidence="6">The sequence shown here is derived from an EMBL/GenBank/DDBJ whole genome shotgun (WGS) entry which is preliminary data.</text>
</comment>
<dbReference type="PANTHER" id="PTHR45982:SF1">
    <property type="entry name" value="REGULATOR OF CHROMOSOME CONDENSATION"/>
    <property type="match status" value="1"/>
</dbReference>
<evidence type="ECO:0000256" key="3">
    <source>
        <dbReference type="PROSITE-ProRule" id="PRU00235"/>
    </source>
</evidence>
<keyword evidence="7" id="KW-1185">Reference proteome</keyword>
<evidence type="ECO:0000313" key="6">
    <source>
        <dbReference type="EMBL" id="CAK0783611.1"/>
    </source>
</evidence>
<dbReference type="AlphaFoldDB" id="A0AAV1I9Q4"/>
<evidence type="ECO:0000313" key="7">
    <source>
        <dbReference type="Proteomes" id="UP001314263"/>
    </source>
</evidence>
<keyword evidence="2" id="KW-0677">Repeat</keyword>
<feature type="region of interest" description="Disordered" evidence="4">
    <location>
        <begin position="926"/>
        <end position="950"/>
    </location>
</feature>
<evidence type="ECO:0000256" key="1">
    <source>
        <dbReference type="ARBA" id="ARBA00022658"/>
    </source>
</evidence>
<feature type="compositionally biased region" description="Acidic residues" evidence="4">
    <location>
        <begin position="148"/>
        <end position="158"/>
    </location>
</feature>
<feature type="domain" description="RCC1-like" evidence="5">
    <location>
        <begin position="394"/>
        <end position="799"/>
    </location>
</feature>
<dbReference type="Pfam" id="PF25390">
    <property type="entry name" value="WD40_RLD"/>
    <property type="match status" value="1"/>
</dbReference>
<dbReference type="PROSITE" id="PS00626">
    <property type="entry name" value="RCC1_2"/>
    <property type="match status" value="2"/>
</dbReference>
<dbReference type="PANTHER" id="PTHR45982">
    <property type="entry name" value="REGULATOR OF CHROMOSOME CONDENSATION"/>
    <property type="match status" value="1"/>
</dbReference>
<evidence type="ECO:0000256" key="4">
    <source>
        <dbReference type="SAM" id="MobiDB-lite"/>
    </source>
</evidence>